<protein>
    <recommendedName>
        <fullName evidence="3">DUF1800 domain-containing protein</fullName>
    </recommendedName>
</protein>
<evidence type="ECO:0000313" key="2">
    <source>
        <dbReference type="Proteomes" id="UP000092584"/>
    </source>
</evidence>
<proteinExistence type="predicted"/>
<dbReference type="Proteomes" id="UP000092584">
    <property type="component" value="Unassembled WGS sequence"/>
</dbReference>
<dbReference type="RefSeq" id="WP_065319799.1">
    <property type="nucleotide sequence ID" value="NZ_CP017477.1"/>
</dbReference>
<name>A0A1B8TTH6_9FLAO</name>
<dbReference type="Pfam" id="PF08811">
    <property type="entry name" value="DUF1800"/>
    <property type="match status" value="1"/>
</dbReference>
<gene>
    <name evidence="1" type="ORF">LPB3_11790</name>
</gene>
<evidence type="ECO:0000313" key="1">
    <source>
        <dbReference type="EMBL" id="OBY62818.1"/>
    </source>
</evidence>
<keyword evidence="2" id="KW-1185">Reference proteome</keyword>
<dbReference type="OrthoDB" id="9772295at2"/>
<dbReference type="AlphaFoldDB" id="A0A1B8TTH6"/>
<organism evidence="1 2">
    <name type="scientific">Polaribacter vadi</name>
    <dbReference type="NCBI Taxonomy" id="1774273"/>
    <lineage>
        <taxon>Bacteria</taxon>
        <taxon>Pseudomonadati</taxon>
        <taxon>Bacteroidota</taxon>
        <taxon>Flavobacteriia</taxon>
        <taxon>Flavobacteriales</taxon>
        <taxon>Flavobacteriaceae</taxon>
    </lineage>
</organism>
<dbReference type="InterPro" id="IPR014917">
    <property type="entry name" value="DUF1800"/>
</dbReference>
<dbReference type="KEGG" id="pob:LPB03_11780"/>
<comment type="caution">
    <text evidence="1">The sequence shown here is derived from an EMBL/GenBank/DDBJ whole genome shotgun (WGS) entry which is preliminary data.</text>
</comment>
<sequence length="463" mass="54989">MKQKHIQHLYWRASFGIDVKQIVSLKSASKSKVVSKLFFDSKEFKVLELDLSEFDEIKYKTNKELSEKFSEEELQKLKNRRNKKVRDLNYAWIDKLGESKALLREKMTLFWANVFVCRDNDIFFIQNYNNTLRKNALGDFRVFVKEVAKQPSMLKYLNNKQNKKKKPNENFARELMELFTLGVGNYTEQDIQESARAFTGWSYKNNGDFYLQKSQHDFDEKTFFGKTGNFDGDDIIDIILEQKQCARFICDKVYRYFINPKVDEKRLEEITNIFYKDYNISTLMEHIFTSKWFYDDENIGVKIKSPIELLVGIQKVVPVTFDKKQQLNYLQKMMGQTLLYPDNVAGWKGGKSWIDSNTLMFRMKLPSLLLNNAVINLEEKGEFEDSFEQYYKVQKQRNKYLKITKNWESFDDKHQDLTAEELKDFLILSKLDKDTATFLENLEIKSNRNFCVQLMSIPEYQLC</sequence>
<accession>A0A1B8TTH6</accession>
<reference evidence="2" key="1">
    <citation type="submission" date="2016-02" db="EMBL/GenBank/DDBJ databases">
        <authorList>
            <person name="Shin S.-K."/>
            <person name="Yi H."/>
            <person name="Kim E."/>
        </authorList>
    </citation>
    <scope>NUCLEOTIDE SEQUENCE [LARGE SCALE GENOMIC DNA]</scope>
    <source>
        <strain evidence="2">LPB0003</strain>
    </source>
</reference>
<evidence type="ECO:0008006" key="3">
    <source>
        <dbReference type="Google" id="ProtNLM"/>
    </source>
</evidence>
<dbReference type="EMBL" id="LSFM01000023">
    <property type="protein sequence ID" value="OBY62818.1"/>
    <property type="molecule type" value="Genomic_DNA"/>
</dbReference>